<dbReference type="Gene3D" id="3.30.450.40">
    <property type="match status" value="1"/>
</dbReference>
<organism evidence="4 5">
    <name type="scientific">Streptomyces mutabilis</name>
    <dbReference type="NCBI Taxonomy" id="67332"/>
    <lineage>
        <taxon>Bacteria</taxon>
        <taxon>Bacillati</taxon>
        <taxon>Actinomycetota</taxon>
        <taxon>Actinomycetes</taxon>
        <taxon>Kitasatosporales</taxon>
        <taxon>Streptomycetaceae</taxon>
        <taxon>Streptomyces</taxon>
    </lineage>
</organism>
<dbReference type="PANTHER" id="PTHR30136">
    <property type="entry name" value="HELIX-TURN-HELIX TRANSCRIPTIONAL REGULATOR, ICLR FAMILY"/>
    <property type="match status" value="1"/>
</dbReference>
<name>A0A086MR73_9ACTN</name>
<keyword evidence="1" id="KW-0805">Transcription regulation</keyword>
<dbReference type="HOGENOM" id="CLU_068684_0_0_11"/>
<sequence length="268" mass="28748">MSERNAKGSSHTERVFRVQQAFIELGGGAQRLTDIARTADLDDSTVSRILTAGTYKKTFVRAGRGLYQLGAGAADLGLYALSDDNLSGDESRDVLQNLRARTDGGLVFLYLKAPFGGAGRQCFDMAVGDSDLIELGMTPRDVLFVSRSLRTGASGRTILAFMNEAIQKRVAHGPIPDEAGPGVLRDADEFLTSLAHVREHGFALGRQECMANWNSIAAPVIWDDTIQGAVLLLKPAHVMPKAPPHFIDATVKAAAQLSQLGGGWPTDQ</sequence>
<feature type="domain" description="IclR-ED" evidence="3">
    <location>
        <begin position="148"/>
        <end position="257"/>
    </location>
</feature>
<dbReference type="STRING" id="1915400.FM21_34440"/>
<dbReference type="GO" id="GO:0003677">
    <property type="term" value="F:DNA binding"/>
    <property type="evidence" value="ECO:0007669"/>
    <property type="project" value="TreeGrafter"/>
</dbReference>
<dbReference type="InterPro" id="IPR029016">
    <property type="entry name" value="GAF-like_dom_sf"/>
</dbReference>
<dbReference type="PANTHER" id="PTHR30136:SF35">
    <property type="entry name" value="HTH-TYPE TRANSCRIPTIONAL REGULATOR RV1719"/>
    <property type="match status" value="1"/>
</dbReference>
<accession>A0A086MR73</accession>
<dbReference type="Gene3D" id="1.10.10.10">
    <property type="entry name" value="Winged helix-like DNA-binding domain superfamily/Winged helix DNA-binding domain"/>
    <property type="match status" value="1"/>
</dbReference>
<evidence type="ECO:0000259" key="3">
    <source>
        <dbReference type="Pfam" id="PF01614"/>
    </source>
</evidence>
<keyword evidence="5" id="KW-1185">Reference proteome</keyword>
<dbReference type="InterPro" id="IPR014757">
    <property type="entry name" value="Tscrpt_reg_IclR_C"/>
</dbReference>
<evidence type="ECO:0000313" key="4">
    <source>
        <dbReference type="EMBL" id="KFG71391.1"/>
    </source>
</evidence>
<dbReference type="InterPro" id="IPR050707">
    <property type="entry name" value="HTH_MetabolicPath_Reg"/>
</dbReference>
<protein>
    <submittedName>
        <fullName evidence="4">IclR family transcriptional regulator</fullName>
    </submittedName>
</protein>
<dbReference type="GO" id="GO:0003700">
    <property type="term" value="F:DNA-binding transcription factor activity"/>
    <property type="evidence" value="ECO:0007669"/>
    <property type="project" value="TreeGrafter"/>
</dbReference>
<dbReference type="GO" id="GO:0045892">
    <property type="term" value="P:negative regulation of DNA-templated transcription"/>
    <property type="evidence" value="ECO:0007669"/>
    <property type="project" value="TreeGrafter"/>
</dbReference>
<dbReference type="AlphaFoldDB" id="A0A086MR73"/>
<dbReference type="EMBL" id="JNFQ01000007">
    <property type="protein sequence ID" value="KFG71391.1"/>
    <property type="molecule type" value="Genomic_DNA"/>
</dbReference>
<reference evidence="4 5" key="1">
    <citation type="submission" date="2014-05" db="EMBL/GenBank/DDBJ databases">
        <title>Complete genome sequence of the Streptomyces mutabilis TRM45540.</title>
        <authorList>
            <person name="Luo X."/>
            <person name="Zhang L."/>
        </authorList>
    </citation>
    <scope>NUCLEOTIDE SEQUENCE [LARGE SCALE GENOMIC DNA]</scope>
    <source>
        <strain evidence="4 5">TRM45540</strain>
    </source>
</reference>
<evidence type="ECO:0000256" key="2">
    <source>
        <dbReference type="ARBA" id="ARBA00023163"/>
    </source>
</evidence>
<evidence type="ECO:0000256" key="1">
    <source>
        <dbReference type="ARBA" id="ARBA00023015"/>
    </source>
</evidence>
<dbReference type="RefSeq" id="WP_043385776.1">
    <property type="nucleotide sequence ID" value="NZ_KN039950.1"/>
</dbReference>
<evidence type="ECO:0000313" key="5">
    <source>
        <dbReference type="Proteomes" id="UP000029095"/>
    </source>
</evidence>
<dbReference type="SUPFAM" id="SSF55781">
    <property type="entry name" value="GAF domain-like"/>
    <property type="match status" value="1"/>
</dbReference>
<dbReference type="InterPro" id="IPR036388">
    <property type="entry name" value="WH-like_DNA-bd_sf"/>
</dbReference>
<dbReference type="Proteomes" id="UP000029095">
    <property type="component" value="Unassembled WGS sequence"/>
</dbReference>
<comment type="caution">
    <text evidence="4">The sequence shown here is derived from an EMBL/GenBank/DDBJ whole genome shotgun (WGS) entry which is preliminary data.</text>
</comment>
<dbReference type="Pfam" id="PF01614">
    <property type="entry name" value="IclR_C"/>
    <property type="match status" value="1"/>
</dbReference>
<proteinExistence type="predicted"/>
<keyword evidence="2" id="KW-0804">Transcription</keyword>
<gene>
    <name evidence="4" type="ORF">FM21_34440</name>
</gene>